<feature type="binding site" evidence="5">
    <location>
        <position position="89"/>
    </location>
    <ligand>
        <name>molybdate</name>
        <dbReference type="ChEBI" id="CHEBI:36264"/>
    </ligand>
</feature>
<accession>K6CSX7</accession>
<dbReference type="PROSITE" id="PS51257">
    <property type="entry name" value="PROKAR_LIPOPROTEIN"/>
    <property type="match status" value="1"/>
</dbReference>
<feature type="binding site" evidence="5">
    <location>
        <position position="171"/>
    </location>
    <ligand>
        <name>molybdate</name>
        <dbReference type="ChEBI" id="CHEBI:36264"/>
    </ligand>
</feature>
<dbReference type="InterPro" id="IPR050682">
    <property type="entry name" value="ModA/WtpA"/>
</dbReference>
<evidence type="ECO:0000313" key="8">
    <source>
        <dbReference type="Proteomes" id="UP000006315"/>
    </source>
</evidence>
<dbReference type="FunFam" id="3.40.190.10:FF:000035">
    <property type="entry name" value="Molybdate ABC transporter substrate-binding protein"/>
    <property type="match status" value="1"/>
</dbReference>
<protein>
    <submittedName>
        <fullName evidence="7">Molybdenum ABC transporter substrate-binding protein</fullName>
    </submittedName>
</protein>
<dbReference type="PANTHER" id="PTHR30632:SF0">
    <property type="entry name" value="SULFATE-BINDING PROTEIN"/>
    <property type="match status" value="1"/>
</dbReference>
<comment type="similarity">
    <text evidence="1">Belongs to the bacterial solute-binding protein ModA family.</text>
</comment>
<keyword evidence="3 5" id="KW-0479">Metal-binding</keyword>
<evidence type="ECO:0000256" key="3">
    <source>
        <dbReference type="ARBA" id="ARBA00022723"/>
    </source>
</evidence>
<dbReference type="EMBL" id="AJLR01000146">
    <property type="protein sequence ID" value="EKN63352.1"/>
    <property type="molecule type" value="Genomic_DNA"/>
</dbReference>
<dbReference type="AlphaFoldDB" id="K6CSX7"/>
<dbReference type="GO" id="GO:1901359">
    <property type="term" value="F:tungstate binding"/>
    <property type="evidence" value="ECO:0007669"/>
    <property type="project" value="UniProtKB-ARBA"/>
</dbReference>
<feature type="binding site" evidence="5">
    <location>
        <position position="61"/>
    </location>
    <ligand>
        <name>molybdate</name>
        <dbReference type="ChEBI" id="CHEBI:36264"/>
    </ligand>
</feature>
<feature type="region of interest" description="Disordered" evidence="6">
    <location>
        <begin position="27"/>
        <end position="49"/>
    </location>
</feature>
<dbReference type="InterPro" id="IPR005950">
    <property type="entry name" value="ModA"/>
</dbReference>
<dbReference type="PATRIC" id="fig|1131731.3.peg.3426"/>
<name>K6CSX7_SCHAZ</name>
<comment type="caution">
    <text evidence="7">The sequence shown here is derived from an EMBL/GenBank/DDBJ whole genome shotgun (WGS) entry which is preliminary data.</text>
</comment>
<dbReference type="RefSeq" id="WP_004431760.1">
    <property type="nucleotide sequence ID" value="NZ_AJLR01000146.1"/>
</dbReference>
<dbReference type="GO" id="GO:0015689">
    <property type="term" value="P:molybdate ion transport"/>
    <property type="evidence" value="ECO:0007669"/>
    <property type="project" value="InterPro"/>
</dbReference>
<keyword evidence="8" id="KW-1185">Reference proteome</keyword>
<dbReference type="Gene3D" id="3.40.190.10">
    <property type="entry name" value="Periplasmic binding protein-like II"/>
    <property type="match status" value="2"/>
</dbReference>
<dbReference type="GeneID" id="89467339"/>
<dbReference type="InterPro" id="IPR041879">
    <property type="entry name" value="YvgL-like_PBP2"/>
</dbReference>
<gene>
    <name evidence="7" type="ORF">BAZO_16809</name>
</gene>
<keyword evidence="4" id="KW-0732">Signal</keyword>
<dbReference type="PIRSF" id="PIRSF004846">
    <property type="entry name" value="ModA"/>
    <property type="match status" value="1"/>
</dbReference>
<feature type="binding site" evidence="5">
    <location>
        <position position="216"/>
    </location>
    <ligand>
        <name>molybdate</name>
        <dbReference type="ChEBI" id="CHEBI:36264"/>
    </ligand>
</feature>
<dbReference type="GO" id="GO:0046872">
    <property type="term" value="F:metal ion binding"/>
    <property type="evidence" value="ECO:0007669"/>
    <property type="project" value="UniProtKB-KW"/>
</dbReference>
<keyword evidence="2 5" id="KW-0500">Molybdenum</keyword>
<organism evidence="7 8">
    <name type="scientific">Schinkia azotoformans LMG 9581</name>
    <dbReference type="NCBI Taxonomy" id="1131731"/>
    <lineage>
        <taxon>Bacteria</taxon>
        <taxon>Bacillati</taxon>
        <taxon>Bacillota</taxon>
        <taxon>Bacilli</taxon>
        <taxon>Bacillales</taxon>
        <taxon>Bacillaceae</taxon>
        <taxon>Calidifontibacillus/Schinkia group</taxon>
        <taxon>Schinkia</taxon>
    </lineage>
</organism>
<evidence type="ECO:0000313" key="7">
    <source>
        <dbReference type="EMBL" id="EKN63352.1"/>
    </source>
</evidence>
<dbReference type="Proteomes" id="UP000006315">
    <property type="component" value="Unassembled WGS sequence"/>
</dbReference>
<proteinExistence type="inferred from homology"/>
<evidence type="ECO:0000256" key="5">
    <source>
        <dbReference type="PIRSR" id="PIRSR004846-1"/>
    </source>
</evidence>
<evidence type="ECO:0000256" key="4">
    <source>
        <dbReference type="ARBA" id="ARBA00022729"/>
    </source>
</evidence>
<feature type="compositionally biased region" description="Basic and acidic residues" evidence="6">
    <location>
        <begin position="38"/>
        <end position="49"/>
    </location>
</feature>
<dbReference type="GO" id="GO:0030973">
    <property type="term" value="F:molybdate ion binding"/>
    <property type="evidence" value="ECO:0007669"/>
    <property type="project" value="TreeGrafter"/>
</dbReference>
<dbReference type="CDD" id="cd13537">
    <property type="entry name" value="PBP2_YvgL_like"/>
    <property type="match status" value="1"/>
</dbReference>
<evidence type="ECO:0000256" key="1">
    <source>
        <dbReference type="ARBA" id="ARBA00009175"/>
    </source>
</evidence>
<dbReference type="NCBIfam" id="TIGR01256">
    <property type="entry name" value="modA"/>
    <property type="match status" value="1"/>
</dbReference>
<dbReference type="STRING" id="1131731.BAZO_16809"/>
<evidence type="ECO:0000256" key="6">
    <source>
        <dbReference type="SAM" id="MobiDB-lite"/>
    </source>
</evidence>
<evidence type="ECO:0000256" key="2">
    <source>
        <dbReference type="ARBA" id="ARBA00022505"/>
    </source>
</evidence>
<dbReference type="Pfam" id="PF13531">
    <property type="entry name" value="SBP_bac_11"/>
    <property type="match status" value="1"/>
</dbReference>
<feature type="binding site" evidence="5">
    <location>
        <position position="198"/>
    </location>
    <ligand>
        <name>molybdate</name>
        <dbReference type="ChEBI" id="CHEBI:36264"/>
    </ligand>
</feature>
<dbReference type="PANTHER" id="PTHR30632">
    <property type="entry name" value="MOLYBDATE-BINDING PERIPLASMIC PROTEIN"/>
    <property type="match status" value="1"/>
</dbReference>
<dbReference type="SUPFAM" id="SSF53850">
    <property type="entry name" value="Periplasmic binding protein-like II"/>
    <property type="match status" value="1"/>
</dbReference>
<sequence length="279" mass="30421">MEKRISIGFLVLLFIMILSVGCSQNNGANNSSQQQNAEEPKQETLKPEEKQTELMISAAASLTDALNEMKQVYENEHSSVKLAFNFGGSGKLATQIEQGAPTDLFLSADQKSMDNLEEKSLITVDSRADFTGNKIVLVGEKNNGITIPSFKDIDPSKLSQIAIGEPESVPAGKYAKEALEALGKWDEVQAKLVYAKDVRQVLTYVESGNADVGFVYSSDALTSDKVKVLAEADATLHTPIIYPAAIIADSENQEEAQQFIDYLLSEDGQSILKKYGFVK</sequence>
<feature type="compositionally biased region" description="Low complexity" evidence="6">
    <location>
        <begin position="27"/>
        <end position="37"/>
    </location>
</feature>
<reference evidence="7 8" key="1">
    <citation type="journal article" date="2012" name="Front. Microbiol.">
        <title>Redundancy and modularity in membrane-associated dissimilatory nitrate reduction in Bacillus.</title>
        <authorList>
            <person name="Heylen K."/>
            <person name="Keltjens J."/>
        </authorList>
    </citation>
    <scope>NUCLEOTIDE SEQUENCE [LARGE SCALE GENOMIC DNA]</scope>
    <source>
        <strain evidence="7 8">LMG 9581</strain>
    </source>
</reference>